<dbReference type="InterPro" id="IPR020610">
    <property type="entry name" value="Thiolase_AS"/>
</dbReference>
<dbReference type="Proteomes" id="UP000076842">
    <property type="component" value="Unassembled WGS sequence"/>
</dbReference>
<comment type="similarity">
    <text evidence="1 5">Belongs to the thiolase-like superfamily. Thiolase family.</text>
</comment>
<dbReference type="NCBIfam" id="TIGR01930">
    <property type="entry name" value="AcCoA-C-Actrans"/>
    <property type="match status" value="1"/>
</dbReference>
<feature type="domain" description="Thiolase C-terminal" evidence="7">
    <location>
        <begin position="282"/>
        <end position="404"/>
    </location>
</feature>
<gene>
    <name evidence="8" type="ORF">CALCODRAFT_503100</name>
</gene>
<dbReference type="GO" id="GO:0006635">
    <property type="term" value="P:fatty acid beta-oxidation"/>
    <property type="evidence" value="ECO:0007669"/>
    <property type="project" value="TreeGrafter"/>
</dbReference>
<evidence type="ECO:0000313" key="8">
    <source>
        <dbReference type="EMBL" id="KZT51808.1"/>
    </source>
</evidence>
<dbReference type="InParanoid" id="A0A165D0Q7"/>
<keyword evidence="3 5" id="KW-0012">Acyltransferase</keyword>
<dbReference type="EMBL" id="KV424090">
    <property type="protein sequence ID" value="KZT51808.1"/>
    <property type="molecule type" value="Genomic_DNA"/>
</dbReference>
<dbReference type="AlphaFoldDB" id="A0A165D0Q7"/>
<dbReference type="PROSITE" id="PS00099">
    <property type="entry name" value="THIOLASE_3"/>
    <property type="match status" value="1"/>
</dbReference>
<evidence type="ECO:0000256" key="1">
    <source>
        <dbReference type="ARBA" id="ARBA00010982"/>
    </source>
</evidence>
<dbReference type="FunFam" id="3.40.47.10:FF:000010">
    <property type="entry name" value="Acetyl-CoA acetyltransferase (Thiolase)"/>
    <property type="match status" value="1"/>
</dbReference>
<dbReference type="Pfam" id="PF02803">
    <property type="entry name" value="Thiolase_C"/>
    <property type="match status" value="1"/>
</dbReference>
<protein>
    <submittedName>
        <fullName evidence="8">Thiolase</fullName>
    </submittedName>
</protein>
<feature type="active site" description="Acyl-thioester intermediate" evidence="4">
    <location>
        <position position="93"/>
    </location>
</feature>
<dbReference type="STRING" id="1353952.A0A165D0Q7"/>
<dbReference type="Gene3D" id="3.40.47.10">
    <property type="match status" value="2"/>
</dbReference>
<feature type="active site" description="Proton acceptor" evidence="4">
    <location>
        <position position="391"/>
    </location>
</feature>
<dbReference type="PIRSF" id="PIRSF000429">
    <property type="entry name" value="Ac-CoA_Ac_transf"/>
    <property type="match status" value="1"/>
</dbReference>
<accession>A0A165D0Q7</accession>
<name>A0A165D0Q7_9BASI</name>
<dbReference type="GO" id="GO:0003985">
    <property type="term" value="F:acetyl-CoA C-acetyltransferase activity"/>
    <property type="evidence" value="ECO:0007669"/>
    <property type="project" value="TreeGrafter"/>
</dbReference>
<evidence type="ECO:0000259" key="7">
    <source>
        <dbReference type="Pfam" id="PF02803"/>
    </source>
</evidence>
<feature type="domain" description="Thiolase N-terminal" evidence="6">
    <location>
        <begin position="10"/>
        <end position="273"/>
    </location>
</feature>
<keyword evidence="2 5" id="KW-0808">Transferase</keyword>
<dbReference type="InterPro" id="IPR016039">
    <property type="entry name" value="Thiolase-like"/>
</dbReference>
<keyword evidence="9" id="KW-1185">Reference proteome</keyword>
<sequence>MNARLGVQSFVVASKRTPFGTFGGKLKDFKASELGGFASKAALDTLPKDLPVDSVVFGNVVQTDTSGAYLARHVGHYAGLPITVPALTVNRLCGSGFQALITGVQQIMTGESEIVLTGGTENMSMAPYTLAGAARWGTKYGVDLKLVDSLAASLVDQVTGTAPNWKPTPMGITAENLAKKYGITREMCDEFALQSQQRWMKAVESGAFKDEIAPMTVKHKKHDIVFEQDEHPRPQSTSHSLGSLNPVFEKGGVVTAGNASGIGDGAAANVVASDVAVERHGLKPIARVVSWGITACEPTMMGLGPVESIRMALKRASLSLDDIGIIDVNEAFAGQWLAVAKELNLPTERSNMFGGAIALAHPLGASGARIISNVAHNMQRLNIKYGLGAACIGGGQGIAVILEKV</sequence>
<evidence type="ECO:0000256" key="4">
    <source>
        <dbReference type="PIRSR" id="PIRSR000429-1"/>
    </source>
</evidence>
<organism evidence="8 9">
    <name type="scientific">Calocera cornea HHB12733</name>
    <dbReference type="NCBI Taxonomy" id="1353952"/>
    <lineage>
        <taxon>Eukaryota</taxon>
        <taxon>Fungi</taxon>
        <taxon>Dikarya</taxon>
        <taxon>Basidiomycota</taxon>
        <taxon>Agaricomycotina</taxon>
        <taxon>Dacrymycetes</taxon>
        <taxon>Dacrymycetales</taxon>
        <taxon>Dacrymycetaceae</taxon>
        <taxon>Calocera</taxon>
    </lineage>
</organism>
<evidence type="ECO:0000259" key="6">
    <source>
        <dbReference type="Pfam" id="PF00108"/>
    </source>
</evidence>
<dbReference type="Pfam" id="PF00108">
    <property type="entry name" value="Thiolase_N"/>
    <property type="match status" value="1"/>
</dbReference>
<evidence type="ECO:0000256" key="3">
    <source>
        <dbReference type="ARBA" id="ARBA00023315"/>
    </source>
</evidence>
<dbReference type="InterPro" id="IPR020615">
    <property type="entry name" value="Thiolase_acyl_enz_int_AS"/>
</dbReference>
<dbReference type="CDD" id="cd00751">
    <property type="entry name" value="thiolase"/>
    <property type="match status" value="1"/>
</dbReference>
<dbReference type="InterPro" id="IPR002155">
    <property type="entry name" value="Thiolase"/>
</dbReference>
<evidence type="ECO:0000256" key="2">
    <source>
        <dbReference type="ARBA" id="ARBA00022679"/>
    </source>
</evidence>
<evidence type="ECO:0000313" key="9">
    <source>
        <dbReference type="Proteomes" id="UP000076842"/>
    </source>
</evidence>
<dbReference type="SUPFAM" id="SSF53901">
    <property type="entry name" value="Thiolase-like"/>
    <property type="match status" value="2"/>
</dbReference>
<dbReference type="InterPro" id="IPR020616">
    <property type="entry name" value="Thiolase_N"/>
</dbReference>
<evidence type="ECO:0000256" key="5">
    <source>
        <dbReference type="RuleBase" id="RU003557"/>
    </source>
</evidence>
<proteinExistence type="inferred from homology"/>
<reference evidence="8 9" key="1">
    <citation type="journal article" date="2016" name="Mol. Biol. Evol.">
        <title>Comparative Genomics of Early-Diverging Mushroom-Forming Fungi Provides Insights into the Origins of Lignocellulose Decay Capabilities.</title>
        <authorList>
            <person name="Nagy L.G."/>
            <person name="Riley R."/>
            <person name="Tritt A."/>
            <person name="Adam C."/>
            <person name="Daum C."/>
            <person name="Floudas D."/>
            <person name="Sun H."/>
            <person name="Yadav J.S."/>
            <person name="Pangilinan J."/>
            <person name="Larsson K.H."/>
            <person name="Matsuura K."/>
            <person name="Barry K."/>
            <person name="Labutti K."/>
            <person name="Kuo R."/>
            <person name="Ohm R.A."/>
            <person name="Bhattacharya S.S."/>
            <person name="Shirouzu T."/>
            <person name="Yoshinaga Y."/>
            <person name="Martin F.M."/>
            <person name="Grigoriev I.V."/>
            <person name="Hibbett D.S."/>
        </authorList>
    </citation>
    <scope>NUCLEOTIDE SEQUENCE [LARGE SCALE GENOMIC DNA]</scope>
    <source>
        <strain evidence="8 9">HHB12733</strain>
    </source>
</reference>
<dbReference type="GO" id="GO:0005739">
    <property type="term" value="C:mitochondrion"/>
    <property type="evidence" value="ECO:0007669"/>
    <property type="project" value="TreeGrafter"/>
</dbReference>
<dbReference type="PANTHER" id="PTHR18919">
    <property type="entry name" value="ACETYL-COA C-ACYLTRANSFERASE"/>
    <property type="match status" value="1"/>
</dbReference>
<dbReference type="PANTHER" id="PTHR18919:SF107">
    <property type="entry name" value="ACETYL-COA ACETYLTRANSFERASE, CYTOSOLIC"/>
    <property type="match status" value="1"/>
</dbReference>
<dbReference type="PROSITE" id="PS00098">
    <property type="entry name" value="THIOLASE_1"/>
    <property type="match status" value="1"/>
</dbReference>
<dbReference type="InterPro" id="IPR020617">
    <property type="entry name" value="Thiolase_C"/>
</dbReference>
<feature type="active site" description="Proton acceptor" evidence="4">
    <location>
        <position position="361"/>
    </location>
</feature>
<dbReference type="OrthoDB" id="5404651at2759"/>